<feature type="domain" description="GH26" evidence="5">
    <location>
        <begin position="1"/>
        <end position="331"/>
    </location>
</feature>
<evidence type="ECO:0000256" key="2">
    <source>
        <dbReference type="ARBA" id="ARBA00022801"/>
    </source>
</evidence>
<organism evidence="6 7">
    <name type="scientific">Halorubrum coriense DSM 10284</name>
    <dbReference type="NCBI Taxonomy" id="1227466"/>
    <lineage>
        <taxon>Archaea</taxon>
        <taxon>Methanobacteriati</taxon>
        <taxon>Methanobacteriota</taxon>
        <taxon>Stenosarchaea group</taxon>
        <taxon>Halobacteria</taxon>
        <taxon>Halobacteriales</taxon>
        <taxon>Haloferacaceae</taxon>
        <taxon>Halorubrum</taxon>
    </lineage>
</organism>
<comment type="similarity">
    <text evidence="1">Belongs to the glycosyl hydrolase 26 family.</text>
</comment>
<dbReference type="PROSITE" id="PS51764">
    <property type="entry name" value="GH26"/>
    <property type="match status" value="1"/>
</dbReference>
<dbReference type="PANTHER" id="PTHR40079:SF4">
    <property type="entry name" value="GH26 DOMAIN-CONTAINING PROTEIN-RELATED"/>
    <property type="match status" value="1"/>
</dbReference>
<dbReference type="GO" id="GO:0016985">
    <property type="term" value="F:mannan endo-1,4-beta-mannosidase activity"/>
    <property type="evidence" value="ECO:0007669"/>
    <property type="project" value="InterPro"/>
</dbReference>
<evidence type="ECO:0000259" key="5">
    <source>
        <dbReference type="PROSITE" id="PS51764"/>
    </source>
</evidence>
<feature type="compositionally biased region" description="Polar residues" evidence="4">
    <location>
        <begin position="8"/>
        <end position="22"/>
    </location>
</feature>
<dbReference type="SUPFAM" id="SSF51445">
    <property type="entry name" value="(Trans)glycosidases"/>
    <property type="match status" value="1"/>
</dbReference>
<evidence type="ECO:0000256" key="1">
    <source>
        <dbReference type="ARBA" id="ARBA00007754"/>
    </source>
</evidence>
<dbReference type="Pfam" id="PF02156">
    <property type="entry name" value="Glyco_hydro_26"/>
    <property type="match status" value="1"/>
</dbReference>
<evidence type="ECO:0000256" key="3">
    <source>
        <dbReference type="ARBA" id="ARBA00023295"/>
    </source>
</evidence>
<keyword evidence="2" id="KW-0378">Hydrolase</keyword>
<evidence type="ECO:0000313" key="7">
    <source>
        <dbReference type="Proteomes" id="UP000011509"/>
    </source>
</evidence>
<reference evidence="6 7" key="1">
    <citation type="journal article" date="2014" name="PLoS Genet.">
        <title>Phylogenetically driven sequencing of extremely halophilic archaea reveals strategies for static and dynamic osmo-response.</title>
        <authorList>
            <person name="Becker E.A."/>
            <person name="Seitzer P.M."/>
            <person name="Tritt A."/>
            <person name="Larsen D."/>
            <person name="Krusor M."/>
            <person name="Yao A.I."/>
            <person name="Wu D."/>
            <person name="Madern D."/>
            <person name="Eisen J.A."/>
            <person name="Darling A.E."/>
            <person name="Facciotti M.T."/>
        </authorList>
    </citation>
    <scope>NUCLEOTIDE SEQUENCE [LARGE SCALE GENOMIC DNA]</scope>
    <source>
        <strain evidence="6 7">DSM 10284</strain>
    </source>
</reference>
<keyword evidence="7" id="KW-1185">Reference proteome</keyword>
<accession>M0EGP7</accession>
<dbReference type="EMBL" id="AOJL01000037">
    <property type="protein sequence ID" value="ELZ46951.1"/>
    <property type="molecule type" value="Genomic_DNA"/>
</dbReference>
<comment type="caution">
    <text evidence="6">The sequence shown here is derived from an EMBL/GenBank/DDBJ whole genome shotgun (WGS) entry which is preliminary data.</text>
</comment>
<dbReference type="PATRIC" id="fig|1227466.3.peg.1973"/>
<evidence type="ECO:0000256" key="4">
    <source>
        <dbReference type="SAM" id="MobiDB-lite"/>
    </source>
</evidence>
<dbReference type="InterPro" id="IPR022790">
    <property type="entry name" value="GH26_dom"/>
</dbReference>
<dbReference type="GO" id="GO:0006080">
    <property type="term" value="P:substituted mannan metabolic process"/>
    <property type="evidence" value="ECO:0007669"/>
    <property type="project" value="InterPro"/>
</dbReference>
<protein>
    <recommendedName>
        <fullName evidence="5">GH26 domain-containing protein</fullName>
    </recommendedName>
</protein>
<gene>
    <name evidence="6" type="ORF">C464_09839</name>
</gene>
<dbReference type="InterPro" id="IPR017853">
    <property type="entry name" value="GH"/>
</dbReference>
<dbReference type="Gene3D" id="3.20.20.80">
    <property type="entry name" value="Glycosidases"/>
    <property type="match status" value="1"/>
</dbReference>
<dbReference type="PANTHER" id="PTHR40079">
    <property type="entry name" value="MANNAN ENDO-1,4-BETA-MANNOSIDASE E-RELATED"/>
    <property type="match status" value="1"/>
</dbReference>
<dbReference type="Proteomes" id="UP000011509">
    <property type="component" value="Unassembled WGS sequence"/>
</dbReference>
<name>M0EGP7_9EURY</name>
<evidence type="ECO:0000313" key="6">
    <source>
        <dbReference type="EMBL" id="ELZ46951.1"/>
    </source>
</evidence>
<keyword evidence="3" id="KW-0326">Glycosidase</keyword>
<feature type="region of interest" description="Disordered" evidence="4">
    <location>
        <begin position="1"/>
        <end position="30"/>
    </location>
</feature>
<dbReference type="AlphaFoldDB" id="M0EGP7"/>
<dbReference type="InterPro" id="IPR000805">
    <property type="entry name" value="Glyco_hydro_26"/>
</dbReference>
<proteinExistence type="inferred from homology"/>
<sequence length="331" mass="37046">MSSDESEGQPTTGTETSGTPDSTGDDPKVGVYLGDESALAPWEEWFGRPVDYYSFNVPTGGWEEYLVDNMPFERPIEPIASDREIAVTMKMFPPGETTLAAVAAGDHADRHETFARSLIRHGMADATVRIGHEMNGRWSPDGAVGHPDRFVRAWRRVVEAMNAADGAAFEYVWAPHVGRVHMDPTAAYPGDEWVDQVGLTVYDKSQHYYPPGCGDACVQRLREENWNRLVNQDFGLSHWVEFARDREKPLVFPEYGVAARNWNDAGSGDNPLFFERFADWIGANSDVVAWHNVWSFVAGPHFVGPSELHVSEQYESLPEASRTFKTVFNSE</sequence>